<feature type="domain" description="MULE transposase" evidence="2">
    <location>
        <begin position="324"/>
        <end position="417"/>
    </location>
</feature>
<evidence type="ECO:0000259" key="2">
    <source>
        <dbReference type="Pfam" id="PF10551"/>
    </source>
</evidence>
<name>A0A438K5A4_VITVI</name>
<dbReference type="AlphaFoldDB" id="A0A438K5A4"/>
<gene>
    <name evidence="3" type="ORF">CK203_014524</name>
</gene>
<comment type="caution">
    <text evidence="3">The sequence shown here is derived from an EMBL/GenBank/DDBJ whole genome shotgun (WGS) entry which is preliminary data.</text>
</comment>
<evidence type="ECO:0000313" key="3">
    <source>
        <dbReference type="EMBL" id="RVX16374.1"/>
    </source>
</evidence>
<protein>
    <recommendedName>
        <fullName evidence="5">Transposase MuDR plant domain-containing protein</fullName>
    </recommendedName>
</protein>
<reference evidence="3 4" key="1">
    <citation type="journal article" date="2018" name="PLoS Genet.">
        <title>Population sequencing reveals clonal diversity and ancestral inbreeding in the grapevine cultivar Chardonnay.</title>
        <authorList>
            <person name="Roach M.J."/>
            <person name="Johnson D.L."/>
            <person name="Bohlmann J."/>
            <person name="van Vuuren H.J."/>
            <person name="Jones S.J."/>
            <person name="Pretorius I.S."/>
            <person name="Schmidt S.A."/>
            <person name="Borneman A.R."/>
        </authorList>
    </citation>
    <scope>NUCLEOTIDE SEQUENCE [LARGE SCALE GENOMIC DNA]</scope>
    <source>
        <strain evidence="4">cv. Chardonnay</strain>
        <tissue evidence="3">Leaf</tissue>
    </source>
</reference>
<dbReference type="InterPro" id="IPR018289">
    <property type="entry name" value="MULE_transposase_dom"/>
</dbReference>
<feature type="domain" description="Transposase MuDR plant" evidence="1">
    <location>
        <begin position="169"/>
        <end position="229"/>
    </location>
</feature>
<dbReference type="InterPro" id="IPR004332">
    <property type="entry name" value="Transposase_MuDR"/>
</dbReference>
<sequence length="681" mass="78095">MDLENSIYGYLHERGEIVPKEDKQIQYKGGQQKGMYIGQRMSYVEFVSKACERLDINSNGYTFHYTLEFDPSALQQLDDDEDMHMMLSHSYDYARIYVLKRTRRVEVEGGIVNVQNDYCHNSTEETHNSVASCQANNESNLGLSQGFMSRCAETEVMPHDLSLCPQPIIRSGHSFPNADEFRNALYTMSLVGRFQYKFKKNSPKRISVCCLVNGCPWKITAISVGTTKILKVNIFIDVHNHCADVECSSQPSMRGRRGARIIEQVIRPTPEYLPRQICKDFRSRLVDINPGTIAEYSRQDGHFWQLFIAHSFSIQGFLMGCRPVIAINSTHLSGPYRGSLFSATAYDADDGMFPIAFGVVSSKNYEDWLWFLQKLKGILQDKEVVIISDRHQAILHSVSQLFGVENHAYCYHHVKENFSSYVTKHRMKGKKCKMDALLLLDNVAYARLDDDYVVAMEKLKTYNSDLAKWVEENNPQHWAMSKFAKKRWDKMTTNLAESFNAWLKEERHYTIFNLVMTHMDKFAHLACDHMGSTKNWKAAIGPKTEEKLLENIIKSGSLPVYPYVGGVFKVFNMKVYVDVNLRERTCTCKAWQMAGIPFDIFWTLQFNSKSQHAIVDADGCVRDAQGRLYPSLKPPCSKRPPGRPRHRRIESQFSSKRLIFCSRCQVAGHNRASCKNPLPAP</sequence>
<evidence type="ECO:0008006" key="5">
    <source>
        <dbReference type="Google" id="ProtNLM"/>
    </source>
</evidence>
<dbReference type="PANTHER" id="PTHR31973">
    <property type="entry name" value="POLYPROTEIN, PUTATIVE-RELATED"/>
    <property type="match status" value="1"/>
</dbReference>
<dbReference type="EMBL" id="QGNW01000016">
    <property type="protein sequence ID" value="RVX16374.1"/>
    <property type="molecule type" value="Genomic_DNA"/>
</dbReference>
<accession>A0A438K5A4</accession>
<dbReference type="Pfam" id="PF03108">
    <property type="entry name" value="DBD_Tnp_Mut"/>
    <property type="match status" value="1"/>
</dbReference>
<dbReference type="Proteomes" id="UP000288805">
    <property type="component" value="Unassembled WGS sequence"/>
</dbReference>
<evidence type="ECO:0000259" key="1">
    <source>
        <dbReference type="Pfam" id="PF03108"/>
    </source>
</evidence>
<dbReference type="PANTHER" id="PTHR31973:SF187">
    <property type="entry name" value="MUTATOR TRANSPOSASE MUDRA PROTEIN"/>
    <property type="match status" value="1"/>
</dbReference>
<organism evidence="3 4">
    <name type="scientific">Vitis vinifera</name>
    <name type="common">Grape</name>
    <dbReference type="NCBI Taxonomy" id="29760"/>
    <lineage>
        <taxon>Eukaryota</taxon>
        <taxon>Viridiplantae</taxon>
        <taxon>Streptophyta</taxon>
        <taxon>Embryophyta</taxon>
        <taxon>Tracheophyta</taxon>
        <taxon>Spermatophyta</taxon>
        <taxon>Magnoliopsida</taxon>
        <taxon>eudicotyledons</taxon>
        <taxon>Gunneridae</taxon>
        <taxon>Pentapetalae</taxon>
        <taxon>rosids</taxon>
        <taxon>Vitales</taxon>
        <taxon>Vitaceae</taxon>
        <taxon>Viteae</taxon>
        <taxon>Vitis</taxon>
    </lineage>
</organism>
<proteinExistence type="predicted"/>
<evidence type="ECO:0000313" key="4">
    <source>
        <dbReference type="Proteomes" id="UP000288805"/>
    </source>
</evidence>
<dbReference type="Pfam" id="PF10551">
    <property type="entry name" value="MULE"/>
    <property type="match status" value="1"/>
</dbReference>